<comment type="caution">
    <text evidence="5">The sequence shown here is derived from an EMBL/GenBank/DDBJ whole genome shotgun (WGS) entry which is preliminary data.</text>
</comment>
<keyword evidence="3" id="KW-0732">Signal</keyword>
<sequence length="344" mass="35144">MTFAALIGIVLLLLAHLQLSSADCGGSRPIALCCMGLGPYYSNENVWGSVCGYYPSDDNILIGGRCIPMPSTGCPTGSIGTCCAGTWPGYCALGTDCGGNPSSTPTSGTPSSSTSPSPPTSPTTTTTPTSPATPSPLPSGWILASACAQDSSSRVLVNDVTTILSDNTPSACAAHCSATNYYYAGIEYGDECHCGTGIVSGADTPLDPSQCSMACAGDALETCGGSWAIQLYQYQGQAPTETLPKGWVPVTPCAVDTAERDINGDLVTTLSNNTPVTCIEYCAAAGFDYAGVEYGDECHCGTGTTIRQIAPASDCSMPCAGDAALTCGGPWRIQIYSSEPQDTV</sequence>
<dbReference type="Pfam" id="PF01822">
    <property type="entry name" value="WSC"/>
    <property type="match status" value="2"/>
</dbReference>
<evidence type="ECO:0000256" key="2">
    <source>
        <dbReference type="SAM" id="MobiDB-lite"/>
    </source>
</evidence>
<dbReference type="Proteomes" id="UP000703269">
    <property type="component" value="Unassembled WGS sequence"/>
</dbReference>
<accession>A0A9P3G538</accession>
<evidence type="ECO:0000313" key="5">
    <source>
        <dbReference type="EMBL" id="GJE88411.1"/>
    </source>
</evidence>
<feature type="chain" id="PRO_5040406279" evidence="3">
    <location>
        <begin position="23"/>
        <end position="344"/>
    </location>
</feature>
<dbReference type="InterPro" id="IPR002889">
    <property type="entry name" value="WSC_carb-bd"/>
</dbReference>
<evidence type="ECO:0000259" key="4">
    <source>
        <dbReference type="PROSITE" id="PS51212"/>
    </source>
</evidence>
<evidence type="ECO:0000256" key="1">
    <source>
        <dbReference type="ARBA" id="ARBA00022737"/>
    </source>
</evidence>
<evidence type="ECO:0000256" key="3">
    <source>
        <dbReference type="SAM" id="SignalP"/>
    </source>
</evidence>
<evidence type="ECO:0000313" key="6">
    <source>
        <dbReference type="Proteomes" id="UP000703269"/>
    </source>
</evidence>
<feature type="signal peptide" evidence="3">
    <location>
        <begin position="1"/>
        <end position="22"/>
    </location>
</feature>
<feature type="domain" description="WSC" evidence="4">
    <location>
        <begin position="141"/>
        <end position="235"/>
    </location>
</feature>
<dbReference type="PROSITE" id="PS51212">
    <property type="entry name" value="WSC"/>
    <property type="match status" value="2"/>
</dbReference>
<dbReference type="EMBL" id="BPQB01000009">
    <property type="protein sequence ID" value="GJE88411.1"/>
    <property type="molecule type" value="Genomic_DNA"/>
</dbReference>
<reference evidence="5 6" key="1">
    <citation type="submission" date="2021-08" db="EMBL/GenBank/DDBJ databases">
        <title>Draft Genome Sequence of Phanerochaete sordida strain YK-624.</title>
        <authorList>
            <person name="Mori T."/>
            <person name="Dohra H."/>
            <person name="Suzuki T."/>
            <person name="Kawagishi H."/>
            <person name="Hirai H."/>
        </authorList>
    </citation>
    <scope>NUCLEOTIDE SEQUENCE [LARGE SCALE GENOMIC DNA]</scope>
    <source>
        <strain evidence="5 6">YK-624</strain>
    </source>
</reference>
<keyword evidence="6" id="KW-1185">Reference proteome</keyword>
<keyword evidence="1" id="KW-0677">Repeat</keyword>
<dbReference type="AlphaFoldDB" id="A0A9P3G538"/>
<dbReference type="InterPro" id="IPR051589">
    <property type="entry name" value="Sialate-O-sulfotransferase"/>
</dbReference>
<dbReference type="PANTHER" id="PTHR45964:SF5">
    <property type="entry name" value="WSCD FAMILY MEMBER CG9164"/>
    <property type="match status" value="1"/>
</dbReference>
<dbReference type="PANTHER" id="PTHR45964">
    <property type="entry name" value="WSCD FAMILY MEMBER CG9164"/>
    <property type="match status" value="1"/>
</dbReference>
<proteinExistence type="predicted"/>
<feature type="compositionally biased region" description="Low complexity" evidence="2">
    <location>
        <begin position="102"/>
        <end position="115"/>
    </location>
</feature>
<dbReference type="OrthoDB" id="5985073at2759"/>
<organism evidence="5 6">
    <name type="scientific">Phanerochaete sordida</name>
    <dbReference type="NCBI Taxonomy" id="48140"/>
    <lineage>
        <taxon>Eukaryota</taxon>
        <taxon>Fungi</taxon>
        <taxon>Dikarya</taxon>
        <taxon>Basidiomycota</taxon>
        <taxon>Agaricomycotina</taxon>
        <taxon>Agaricomycetes</taxon>
        <taxon>Polyporales</taxon>
        <taxon>Phanerochaetaceae</taxon>
        <taxon>Phanerochaete</taxon>
    </lineage>
</organism>
<protein>
    <submittedName>
        <fullName evidence="5">WSC-domain-containing protein</fullName>
    </submittedName>
</protein>
<name>A0A9P3G538_9APHY</name>
<feature type="domain" description="WSC" evidence="4">
    <location>
        <begin position="246"/>
        <end position="339"/>
    </location>
</feature>
<dbReference type="SMART" id="SM00321">
    <property type="entry name" value="WSC"/>
    <property type="match status" value="2"/>
</dbReference>
<feature type="region of interest" description="Disordered" evidence="2">
    <location>
        <begin position="102"/>
        <end position="136"/>
    </location>
</feature>
<gene>
    <name evidence="5" type="ORF">PsYK624_044940</name>
</gene>